<dbReference type="GO" id="GO:0005524">
    <property type="term" value="F:ATP binding"/>
    <property type="evidence" value="ECO:0007669"/>
    <property type="project" value="UniProtKB-KW"/>
</dbReference>
<dbReference type="FunFam" id="3.90.640.10:FF:000004">
    <property type="entry name" value="Heat shock 70 kDa protein 4"/>
    <property type="match status" value="1"/>
</dbReference>
<keyword evidence="2" id="KW-0067">ATP-binding</keyword>
<dbReference type="GO" id="GO:0005634">
    <property type="term" value="C:nucleus"/>
    <property type="evidence" value="ECO:0007669"/>
    <property type="project" value="TreeGrafter"/>
</dbReference>
<dbReference type="PANTHER" id="PTHR45639:SF4">
    <property type="entry name" value="HSC70CB, ISOFORM G"/>
    <property type="match status" value="1"/>
</dbReference>
<dbReference type="Gene3D" id="1.20.1270.10">
    <property type="match status" value="1"/>
</dbReference>
<dbReference type="FunFam" id="1.20.1270.10:FF:000002">
    <property type="entry name" value="Heat shock 70 kDa protein 4"/>
    <property type="match status" value="1"/>
</dbReference>
<feature type="region of interest" description="Disordered" evidence="4">
    <location>
        <begin position="771"/>
        <end position="838"/>
    </location>
</feature>
<reference evidence="5" key="1">
    <citation type="submission" date="2020-12" db="EMBL/GenBank/DDBJ databases">
        <authorList>
            <person name="Iha C."/>
        </authorList>
    </citation>
    <scope>NUCLEOTIDE SEQUENCE</scope>
</reference>
<protein>
    <submittedName>
        <fullName evidence="5">Uncharacterized protein</fullName>
    </submittedName>
</protein>
<dbReference type="FunFam" id="3.30.30.30:FF:000002">
    <property type="entry name" value="Heat shock 70 kDa protein 4"/>
    <property type="match status" value="1"/>
</dbReference>
<dbReference type="Gene3D" id="3.30.420.40">
    <property type="match status" value="2"/>
</dbReference>
<feature type="compositionally biased region" description="Basic and acidic residues" evidence="4">
    <location>
        <begin position="782"/>
        <end position="796"/>
    </location>
</feature>
<dbReference type="SUPFAM" id="SSF100920">
    <property type="entry name" value="Heat shock protein 70kD (HSP70), peptide-binding domain"/>
    <property type="match status" value="1"/>
</dbReference>
<dbReference type="Pfam" id="PF00012">
    <property type="entry name" value="HSP70"/>
    <property type="match status" value="1"/>
</dbReference>
<comment type="similarity">
    <text evidence="3">Belongs to the heat shock protein 70 (TC 1.A.33) family. HSP110/SSE subfamily.</text>
</comment>
<dbReference type="OrthoDB" id="434160at2759"/>
<dbReference type="SUPFAM" id="SSF100934">
    <property type="entry name" value="Heat shock protein 70kD (HSP70), C-terminal subdomain"/>
    <property type="match status" value="1"/>
</dbReference>
<dbReference type="InterPro" id="IPR043129">
    <property type="entry name" value="ATPase_NBD"/>
</dbReference>
<dbReference type="Gene3D" id="3.90.640.10">
    <property type="entry name" value="Actin, Chain A, domain 4"/>
    <property type="match status" value="1"/>
</dbReference>
<dbReference type="InterPro" id="IPR013126">
    <property type="entry name" value="Hsp_70_fam"/>
</dbReference>
<feature type="compositionally biased region" description="Basic and acidic residues" evidence="4">
    <location>
        <begin position="829"/>
        <end position="838"/>
    </location>
</feature>
<evidence type="ECO:0000256" key="1">
    <source>
        <dbReference type="ARBA" id="ARBA00022741"/>
    </source>
</evidence>
<proteinExistence type="inferred from homology"/>
<dbReference type="GO" id="GO:0140662">
    <property type="term" value="F:ATP-dependent protein folding chaperone"/>
    <property type="evidence" value="ECO:0007669"/>
    <property type="project" value="InterPro"/>
</dbReference>
<evidence type="ECO:0000256" key="2">
    <source>
        <dbReference type="ARBA" id="ARBA00022840"/>
    </source>
</evidence>
<dbReference type="SUPFAM" id="SSF53067">
    <property type="entry name" value="Actin-like ATPase domain"/>
    <property type="match status" value="2"/>
</dbReference>
<comment type="caution">
    <text evidence="5">The sequence shown here is derived from an EMBL/GenBank/DDBJ whole genome shotgun (WGS) entry which is preliminary data.</text>
</comment>
<evidence type="ECO:0000313" key="6">
    <source>
        <dbReference type="EMBL" id="CAD7701273.1"/>
    </source>
</evidence>
<organism evidence="5 7">
    <name type="scientific">Ostreobium quekettii</name>
    <dbReference type="NCBI Taxonomy" id="121088"/>
    <lineage>
        <taxon>Eukaryota</taxon>
        <taxon>Viridiplantae</taxon>
        <taxon>Chlorophyta</taxon>
        <taxon>core chlorophytes</taxon>
        <taxon>Ulvophyceae</taxon>
        <taxon>TCBD clade</taxon>
        <taxon>Bryopsidales</taxon>
        <taxon>Ostreobineae</taxon>
        <taxon>Ostreobiaceae</taxon>
        <taxon>Ostreobium</taxon>
    </lineage>
</organism>
<sequence length="838" mass="92323">MSVVGFDVGNGAACVALARKGGIDVLMNKESSRETPSLVSFGDKMRSMGTEAAAKLTMRPKATVAHIKRLLGRKYADPEVQADLSRLAYPVREDPATGGCLVEVEHCGERRAFAPEQIMAMVLVDLKGIVAAEQGVAPTDCVVSVPAYYCEAERRAMLDACRIAGLKALRLMNETTATALAYGIFKTDLPDEEPTHVAFVDVGHSSFQVCVAALTKKKLKILSTAWSRSTGGWDFDNVLFEHCAKEFLEKSKLDVKTNPKSAFRLRVACEKAKKILSANNEAVLSVECLMEDTDFRCHITREQFEKLAEPLFQRLAAPLQQALDDAKLKPEQIASVEVVGNSSRVPAVISVIESHFKKPASRTLHAKECVSRGCALQCAMLSPIFRVRSFEVVDSQQFSIVFKWDKEGQSTTNMMFEKGTGYPCTKLLTFIRSEPFTITAEYEEDPRLPVSVERVLGLYQIAGFTVPKGAEKAKLKVKVRLSMHGVVDVESVQAIEEEEVEVPVTPKAKPKEAAPTPPPAEAQENQSASNGQEEAPPADVGAKDKAPEEEKCPEEEEKPKTEKKKRTKKIEVPISTVKATGLPQKVLEDYFELEGKMAATDKLQEETNDRKNELEAYVYSLRNKLCDALAPYIQEGPCDDLRARLDAMEDWLYDEGEDQTKSVYVAKLQELRKLGDPVELRHSEEQARGPALQCLTDTCNVYLAMARSDAKEYAHIEPAKREQVVKECEAALGWMQEKMAIQQGLEKHDDPAIMSADVYRKRDVLERVCKPIMSEPPPPPPKKKDAAKPAGDKEGEKEGEEAMDVDGGAKGEGNGAEGEGQPGGDEMEVDSKHQPCDA</sequence>
<gene>
    <name evidence="5" type="ORF">OSTQU699_LOCUS169</name>
    <name evidence="6" type="ORF">OSTQU699_LOCUS6632</name>
</gene>
<evidence type="ECO:0000313" key="7">
    <source>
        <dbReference type="Proteomes" id="UP000708148"/>
    </source>
</evidence>
<accession>A0A8S1IJQ8</accession>
<dbReference type="PRINTS" id="PR00301">
    <property type="entry name" value="HEATSHOCK70"/>
</dbReference>
<dbReference type="AlphaFoldDB" id="A0A8S1IJQ8"/>
<dbReference type="EMBL" id="CAJHUC010001480">
    <property type="protein sequence ID" value="CAD7701273.1"/>
    <property type="molecule type" value="Genomic_DNA"/>
</dbReference>
<name>A0A8S1IJQ8_9CHLO</name>
<evidence type="ECO:0000256" key="3">
    <source>
        <dbReference type="ARBA" id="ARBA00061090"/>
    </source>
</evidence>
<evidence type="ECO:0000313" key="5">
    <source>
        <dbReference type="EMBL" id="CAD7694806.1"/>
    </source>
</evidence>
<feature type="compositionally biased region" description="Basic and acidic residues" evidence="4">
    <location>
        <begin position="541"/>
        <end position="550"/>
    </location>
</feature>
<feature type="region of interest" description="Disordered" evidence="4">
    <location>
        <begin position="501"/>
        <end position="569"/>
    </location>
</feature>
<dbReference type="FunFam" id="3.30.420.40:FF:000171">
    <property type="entry name" value="Heat shock 70 kDa protein 4"/>
    <property type="match status" value="2"/>
</dbReference>
<dbReference type="Gene3D" id="3.30.30.30">
    <property type="match status" value="1"/>
</dbReference>
<dbReference type="InterPro" id="IPR029047">
    <property type="entry name" value="HSP70_peptide-bd_sf"/>
</dbReference>
<evidence type="ECO:0000256" key="4">
    <source>
        <dbReference type="SAM" id="MobiDB-lite"/>
    </source>
</evidence>
<feature type="compositionally biased region" description="Gly residues" evidence="4">
    <location>
        <begin position="808"/>
        <end position="823"/>
    </location>
</feature>
<keyword evidence="1" id="KW-0547">Nucleotide-binding</keyword>
<dbReference type="Proteomes" id="UP000708148">
    <property type="component" value="Unassembled WGS sequence"/>
</dbReference>
<keyword evidence="7" id="KW-1185">Reference proteome</keyword>
<feature type="compositionally biased region" description="Polar residues" evidence="4">
    <location>
        <begin position="523"/>
        <end position="532"/>
    </location>
</feature>
<dbReference type="GO" id="GO:0005829">
    <property type="term" value="C:cytosol"/>
    <property type="evidence" value="ECO:0007669"/>
    <property type="project" value="TreeGrafter"/>
</dbReference>
<dbReference type="Gene3D" id="2.60.34.10">
    <property type="entry name" value="Substrate Binding Domain Of DNAk, Chain A, domain 1"/>
    <property type="match status" value="1"/>
</dbReference>
<dbReference type="PANTHER" id="PTHR45639">
    <property type="entry name" value="HSC70CB, ISOFORM G-RELATED"/>
    <property type="match status" value="1"/>
</dbReference>
<dbReference type="InterPro" id="IPR029048">
    <property type="entry name" value="HSP70_C_sf"/>
</dbReference>
<dbReference type="EMBL" id="CAJHUC010000276">
    <property type="protein sequence ID" value="CAD7694806.1"/>
    <property type="molecule type" value="Genomic_DNA"/>
</dbReference>